<organism evidence="11 12">
    <name type="scientific">Basidiobolus ranarum</name>
    <dbReference type="NCBI Taxonomy" id="34480"/>
    <lineage>
        <taxon>Eukaryota</taxon>
        <taxon>Fungi</taxon>
        <taxon>Fungi incertae sedis</taxon>
        <taxon>Zoopagomycota</taxon>
        <taxon>Entomophthoromycotina</taxon>
        <taxon>Basidiobolomycetes</taxon>
        <taxon>Basidiobolales</taxon>
        <taxon>Basidiobolaceae</taxon>
        <taxon>Basidiobolus</taxon>
    </lineage>
</organism>
<comment type="caution">
    <text evidence="11">The sequence shown here is derived from an EMBL/GenBank/DDBJ whole genome shotgun (WGS) entry which is preliminary data.</text>
</comment>
<dbReference type="Gene3D" id="3.40.50.1760">
    <property type="entry name" value="Glutathione synthase, substrate-binding domain superfamily, eukaryotic"/>
    <property type="match status" value="1"/>
</dbReference>
<dbReference type="PANTHER" id="PTHR11130">
    <property type="entry name" value="GLUTATHIONE SYNTHETASE"/>
    <property type="match status" value="1"/>
</dbReference>
<dbReference type="Proteomes" id="UP001479436">
    <property type="component" value="Unassembled WGS sequence"/>
</dbReference>
<evidence type="ECO:0000313" key="12">
    <source>
        <dbReference type="Proteomes" id="UP001479436"/>
    </source>
</evidence>
<name>A0ABR2WYX4_9FUNG</name>
<dbReference type="PIRSF" id="PIRSF001558">
    <property type="entry name" value="GSHase"/>
    <property type="match status" value="1"/>
</dbReference>
<dbReference type="InterPro" id="IPR037013">
    <property type="entry name" value="GSH-S_sub-bd_sf"/>
</dbReference>
<comment type="pathway">
    <text evidence="1 9">Sulfur metabolism; glutathione biosynthesis; glutathione from L-cysteine and L-glutamate: step 2/2.</text>
</comment>
<evidence type="ECO:0000256" key="5">
    <source>
        <dbReference type="ARBA" id="ARBA00022723"/>
    </source>
</evidence>
<evidence type="ECO:0000256" key="7">
    <source>
        <dbReference type="ARBA" id="ARBA00022840"/>
    </source>
</evidence>
<dbReference type="InterPro" id="IPR004887">
    <property type="entry name" value="GSH_synth_subst-bd"/>
</dbReference>
<keyword evidence="5 9" id="KW-0479">Metal-binding</keyword>
<dbReference type="Pfam" id="PF03917">
    <property type="entry name" value="GSH_synth_ATP"/>
    <property type="match status" value="1"/>
</dbReference>
<dbReference type="Gene3D" id="3.30.1490.80">
    <property type="match status" value="1"/>
</dbReference>
<dbReference type="EC" id="6.3.2.3" evidence="9"/>
<protein>
    <recommendedName>
        <fullName evidence="9">Glutathione synthetase</fullName>
        <shortName evidence="9">GSH-S</shortName>
        <ecNumber evidence="9">6.3.2.3</ecNumber>
    </recommendedName>
</protein>
<dbReference type="EMBL" id="JASJQH010000129">
    <property type="protein sequence ID" value="KAK9766737.1"/>
    <property type="molecule type" value="Genomic_DNA"/>
</dbReference>
<comment type="catalytic activity">
    <reaction evidence="9">
        <text>gamma-L-glutamyl-L-cysteine + glycine + ATP = glutathione + ADP + phosphate + H(+)</text>
        <dbReference type="Rhea" id="RHEA:13557"/>
        <dbReference type="ChEBI" id="CHEBI:15378"/>
        <dbReference type="ChEBI" id="CHEBI:30616"/>
        <dbReference type="ChEBI" id="CHEBI:43474"/>
        <dbReference type="ChEBI" id="CHEBI:57305"/>
        <dbReference type="ChEBI" id="CHEBI:57925"/>
        <dbReference type="ChEBI" id="CHEBI:58173"/>
        <dbReference type="ChEBI" id="CHEBI:456216"/>
        <dbReference type="EC" id="6.3.2.3"/>
    </reaction>
</comment>
<evidence type="ECO:0000256" key="6">
    <source>
        <dbReference type="ARBA" id="ARBA00022741"/>
    </source>
</evidence>
<reference evidence="11 12" key="1">
    <citation type="submission" date="2023-04" db="EMBL/GenBank/DDBJ databases">
        <title>Genome of Basidiobolus ranarum AG-B5.</title>
        <authorList>
            <person name="Stajich J.E."/>
            <person name="Carter-House D."/>
            <person name="Gryganskyi A."/>
        </authorList>
    </citation>
    <scope>NUCLEOTIDE SEQUENCE [LARGE SCALE GENOMIC DNA]</scope>
    <source>
        <strain evidence="11 12">AG-B5</strain>
    </source>
</reference>
<evidence type="ECO:0000259" key="10">
    <source>
        <dbReference type="Pfam" id="PF03199"/>
    </source>
</evidence>
<dbReference type="Gene3D" id="3.30.1490.50">
    <property type="match status" value="1"/>
</dbReference>
<keyword evidence="6 9" id="KW-0547">Nucleotide-binding</keyword>
<dbReference type="Gene3D" id="1.10.1080.10">
    <property type="entry name" value="Glutathione Synthetase, Chain A, domain 3"/>
    <property type="match status" value="1"/>
</dbReference>
<sequence length="487" mass="54335">MPYTFPQYPPSASPALLEELKQVALDWAFAHGLVMRGPVDTQTGLPPAGEVINAPFALFPSPFPKHCFQEALELQPAMNQLLHTISEDHEFLQEIMESLSNVDEFMKNLYDIFLKVKKEGFSQSVSLGIHRSDYLLHAVGEQEPIIQQVEFNTIASSFGSLTGLTGQLHKYLVNYIQNFHPEFDTSLFAEESLPESKSFTGIAKGLAQAHEIFGVKEAVILFVVQPNERNIFDQRWIEYNLLNNHGVRVVRKTLAEVAEQVTLDDNRNLLIDGKQISVTYFRSGYGPNDHPTTKEWDARLLIERSRSIKCPTIAYQLVGAKKVQQVLAKPSLLERFVKDKTIAKRIRDSFAGLYPLDGTPEGRAAADMASNEPDRFVMKPQREGGGNNIYGQDIPDTLKNMSVEQQSAYILMDLIVPPTIENVVVRQGQLYDGKFVSELGVYGIWISDGSKVLVNENAGHLLRTKLSDTKEGGVATGFAVIDSPLLV</sequence>
<dbReference type="InterPro" id="IPR005615">
    <property type="entry name" value="Glutathione_synthase"/>
</dbReference>
<evidence type="ECO:0000256" key="1">
    <source>
        <dbReference type="ARBA" id="ARBA00004965"/>
    </source>
</evidence>
<dbReference type="InterPro" id="IPR014709">
    <property type="entry name" value="Glutathione_synthase_C_euk"/>
</dbReference>
<dbReference type="PANTHER" id="PTHR11130:SF0">
    <property type="entry name" value="GLUTATHIONE SYNTHETASE"/>
    <property type="match status" value="1"/>
</dbReference>
<dbReference type="NCBIfam" id="TIGR01986">
    <property type="entry name" value="glut_syn_euk"/>
    <property type="match status" value="1"/>
</dbReference>
<keyword evidence="12" id="KW-1185">Reference proteome</keyword>
<evidence type="ECO:0000256" key="8">
    <source>
        <dbReference type="ARBA" id="ARBA00022842"/>
    </source>
</evidence>
<dbReference type="Pfam" id="PF03199">
    <property type="entry name" value="GSH_synthase"/>
    <property type="match status" value="1"/>
</dbReference>
<feature type="domain" description="Glutathione synthase substrate-binding" evidence="10">
    <location>
        <begin position="218"/>
        <end position="318"/>
    </location>
</feature>
<comment type="cofactor">
    <cofactor evidence="9">
        <name>Mg(2+)</name>
        <dbReference type="ChEBI" id="CHEBI:18420"/>
    </cofactor>
    <text evidence="9">Binds 1 Mg(2+) ion per subunit.</text>
</comment>
<evidence type="ECO:0000256" key="3">
    <source>
        <dbReference type="ARBA" id="ARBA00022598"/>
    </source>
</evidence>
<dbReference type="InterPro" id="IPR016185">
    <property type="entry name" value="PreATP-grasp_dom_sf"/>
</dbReference>
<evidence type="ECO:0000313" key="11">
    <source>
        <dbReference type="EMBL" id="KAK9766737.1"/>
    </source>
</evidence>
<keyword evidence="4 9" id="KW-0317">Glutathione biosynthesis</keyword>
<evidence type="ECO:0000256" key="4">
    <source>
        <dbReference type="ARBA" id="ARBA00022684"/>
    </source>
</evidence>
<keyword evidence="3 9" id="KW-0436">Ligase</keyword>
<evidence type="ECO:0000256" key="2">
    <source>
        <dbReference type="ARBA" id="ARBA00010385"/>
    </source>
</evidence>
<proteinExistence type="inferred from homology"/>
<dbReference type="InterPro" id="IPR014042">
    <property type="entry name" value="Glutathione_synthase_a-hlx"/>
</dbReference>
<dbReference type="Gene3D" id="3.30.470.20">
    <property type="entry name" value="ATP-grasp fold, B domain"/>
    <property type="match status" value="1"/>
</dbReference>
<dbReference type="InterPro" id="IPR014049">
    <property type="entry name" value="Glutathione_synthase_N_euk"/>
</dbReference>
<keyword evidence="7 9" id="KW-0067">ATP-binding</keyword>
<dbReference type="SUPFAM" id="SSF56059">
    <property type="entry name" value="Glutathione synthetase ATP-binding domain-like"/>
    <property type="match status" value="1"/>
</dbReference>
<dbReference type="SUPFAM" id="SSF52440">
    <property type="entry name" value="PreATP-grasp domain"/>
    <property type="match status" value="1"/>
</dbReference>
<accession>A0ABR2WYX4</accession>
<dbReference type="GO" id="GO:0004363">
    <property type="term" value="F:glutathione synthase activity"/>
    <property type="evidence" value="ECO:0007669"/>
    <property type="project" value="UniProtKB-EC"/>
</dbReference>
<comment type="similarity">
    <text evidence="2 9">Belongs to the eukaryotic GSH synthase family.</text>
</comment>
<gene>
    <name evidence="11" type="primary">GSH2</name>
    <name evidence="11" type="ORF">K7432_003965</name>
</gene>
<evidence type="ECO:0000256" key="9">
    <source>
        <dbReference type="PIRNR" id="PIRNR001558"/>
    </source>
</evidence>
<keyword evidence="8 9" id="KW-0460">Magnesium</keyword>